<dbReference type="Pfam" id="PF02826">
    <property type="entry name" value="2-Hacid_dh_C"/>
    <property type="match status" value="1"/>
</dbReference>
<dbReference type="InterPro" id="IPR036291">
    <property type="entry name" value="NAD(P)-bd_dom_sf"/>
</dbReference>
<dbReference type="PANTHER" id="PTHR43761:SF1">
    <property type="entry name" value="D-ISOMER SPECIFIC 2-HYDROXYACID DEHYDROGENASE CATALYTIC DOMAIN-CONTAINING PROTEIN-RELATED"/>
    <property type="match status" value="1"/>
</dbReference>
<evidence type="ECO:0000256" key="1">
    <source>
        <dbReference type="ARBA" id="ARBA00005854"/>
    </source>
</evidence>
<evidence type="ECO:0000259" key="5">
    <source>
        <dbReference type="Pfam" id="PF00389"/>
    </source>
</evidence>
<dbReference type="InterPro" id="IPR050418">
    <property type="entry name" value="D-iso_2-hydroxyacid_DH_PdxB"/>
</dbReference>
<sequence>MYNILITDGLDKDAISKLKELNFNAIEQFYKPNELGDNLNDIDVIIVRSATKITKEIIDKACEYNKLKLIIRAGVGLDNIDVNYANSKGIKVTNTPNASSKSVAELAIGHIFSLARFINISNVEMREGKWEKKVYKGTEINGKILGLIGFGRIAKEVAKKAHALGMKVIYNDTLGECDSYNEYRFCSFDEIVQKSDFISLHIPYNKQIGAIITKKEINDMKDGTYIINCARGPLVCENDLIEALNSGKISGAGLDVFEVEPTKNLELLNHPRVSVTPHIGASTIEAQERIGDEVINIIRDHFNIN</sequence>
<dbReference type="EMBL" id="JASKYM010000001">
    <property type="protein sequence ID" value="MDK2561932.1"/>
    <property type="molecule type" value="Genomic_DNA"/>
</dbReference>
<dbReference type="RefSeq" id="WP_284130926.1">
    <property type="nucleotide sequence ID" value="NZ_JASKYM010000001.1"/>
</dbReference>
<reference evidence="7 8" key="1">
    <citation type="submission" date="2023-05" db="EMBL/GenBank/DDBJ databases">
        <title>Rombocin, a short stable natural nisin variant, displays selective antimicrobial activity against Listeria monocytogenes and employs dual mode of action to kill target bacterial strains.</title>
        <authorList>
            <person name="Wambui J."/>
            <person name="Stephan R."/>
            <person name="Kuipers O.P."/>
        </authorList>
    </citation>
    <scope>NUCLEOTIDE SEQUENCE [LARGE SCALE GENOMIC DNA]</scope>
    <source>
        <strain evidence="7 8">RC002</strain>
    </source>
</reference>
<dbReference type="Proteomes" id="UP001301012">
    <property type="component" value="Unassembled WGS sequence"/>
</dbReference>
<keyword evidence="2 4" id="KW-0560">Oxidoreductase</keyword>
<dbReference type="InterPro" id="IPR006139">
    <property type="entry name" value="D-isomer_2_OHA_DH_cat_dom"/>
</dbReference>
<feature type="domain" description="D-isomer specific 2-hydroxyacid dehydrogenase catalytic" evidence="5">
    <location>
        <begin position="4"/>
        <end position="302"/>
    </location>
</feature>
<protein>
    <submittedName>
        <fullName evidence="7">D-2-hydroxyacid dehydrogenase</fullName>
    </submittedName>
</protein>
<dbReference type="Gene3D" id="3.40.50.720">
    <property type="entry name" value="NAD(P)-binding Rossmann-like Domain"/>
    <property type="match status" value="2"/>
</dbReference>
<evidence type="ECO:0000256" key="4">
    <source>
        <dbReference type="RuleBase" id="RU003719"/>
    </source>
</evidence>
<dbReference type="SUPFAM" id="SSF51735">
    <property type="entry name" value="NAD(P)-binding Rossmann-fold domains"/>
    <property type="match status" value="1"/>
</dbReference>
<gene>
    <name evidence="7" type="ORF">QOZ84_00095</name>
</gene>
<proteinExistence type="inferred from homology"/>
<keyword evidence="3" id="KW-0520">NAD</keyword>
<evidence type="ECO:0000256" key="2">
    <source>
        <dbReference type="ARBA" id="ARBA00023002"/>
    </source>
</evidence>
<evidence type="ECO:0000313" key="8">
    <source>
        <dbReference type="Proteomes" id="UP001301012"/>
    </source>
</evidence>
<keyword evidence="8" id="KW-1185">Reference proteome</keyword>
<comment type="caution">
    <text evidence="7">The sequence shown here is derived from an EMBL/GenBank/DDBJ whole genome shotgun (WGS) entry which is preliminary data.</text>
</comment>
<dbReference type="CDD" id="cd05303">
    <property type="entry name" value="PGDH_2"/>
    <property type="match status" value="1"/>
</dbReference>
<accession>A0ABT7E4S6</accession>
<dbReference type="Pfam" id="PF00389">
    <property type="entry name" value="2-Hacid_dh"/>
    <property type="match status" value="1"/>
</dbReference>
<evidence type="ECO:0000259" key="6">
    <source>
        <dbReference type="Pfam" id="PF02826"/>
    </source>
</evidence>
<evidence type="ECO:0000256" key="3">
    <source>
        <dbReference type="ARBA" id="ARBA00023027"/>
    </source>
</evidence>
<feature type="domain" description="D-isomer specific 2-hydroxyacid dehydrogenase NAD-binding" evidence="6">
    <location>
        <begin position="109"/>
        <end position="280"/>
    </location>
</feature>
<comment type="similarity">
    <text evidence="1 4">Belongs to the D-isomer specific 2-hydroxyacid dehydrogenase family.</text>
</comment>
<dbReference type="SUPFAM" id="SSF52283">
    <property type="entry name" value="Formate/glycerate dehydrogenase catalytic domain-like"/>
    <property type="match status" value="1"/>
</dbReference>
<dbReference type="PANTHER" id="PTHR43761">
    <property type="entry name" value="D-ISOMER SPECIFIC 2-HYDROXYACID DEHYDROGENASE FAMILY PROTEIN (AFU_ORTHOLOGUE AFUA_1G13630)"/>
    <property type="match status" value="1"/>
</dbReference>
<evidence type="ECO:0000313" key="7">
    <source>
        <dbReference type="EMBL" id="MDK2561932.1"/>
    </source>
</evidence>
<dbReference type="InterPro" id="IPR006140">
    <property type="entry name" value="D-isomer_DH_NAD-bd"/>
</dbReference>
<organism evidence="7 8">
    <name type="scientific">Romboutsia sedimentorum</name>
    <dbReference type="NCBI Taxonomy" id="1368474"/>
    <lineage>
        <taxon>Bacteria</taxon>
        <taxon>Bacillati</taxon>
        <taxon>Bacillota</taxon>
        <taxon>Clostridia</taxon>
        <taxon>Peptostreptococcales</taxon>
        <taxon>Peptostreptococcaceae</taxon>
        <taxon>Romboutsia</taxon>
    </lineage>
</organism>
<name>A0ABT7E4S6_9FIRM</name>